<accession>E5ABF2</accession>
<name>E5ABF2_LEPMJ</name>
<evidence type="ECO:0000313" key="8">
    <source>
        <dbReference type="EMBL" id="CBY00993.1"/>
    </source>
</evidence>
<evidence type="ECO:0000256" key="2">
    <source>
        <dbReference type="ARBA" id="ARBA00009003"/>
    </source>
</evidence>
<evidence type="ECO:0008006" key="10">
    <source>
        <dbReference type="Google" id="ProtNLM"/>
    </source>
</evidence>
<dbReference type="RefSeq" id="XP_003844472.1">
    <property type="nucleotide sequence ID" value="XM_003844424.1"/>
</dbReference>
<dbReference type="EMBL" id="FP929138">
    <property type="protein sequence ID" value="CBY00993.1"/>
    <property type="molecule type" value="Genomic_DNA"/>
</dbReference>
<dbReference type="OMA" id="NRHSWSF"/>
<dbReference type="GO" id="GO:0051999">
    <property type="term" value="P:mannosyl-inositol phosphorylceramide biosynthetic process"/>
    <property type="evidence" value="ECO:0007669"/>
    <property type="project" value="TreeGrafter"/>
</dbReference>
<dbReference type="AlphaFoldDB" id="E5ABF2"/>
<proteinExistence type="inferred from homology"/>
<evidence type="ECO:0000256" key="1">
    <source>
        <dbReference type="ARBA" id="ARBA00004141"/>
    </source>
</evidence>
<feature type="transmembrane region" description="Helical" evidence="7">
    <location>
        <begin position="6"/>
        <end position="32"/>
    </location>
</feature>
<dbReference type="InterPro" id="IPR007577">
    <property type="entry name" value="GlycoTrfase_DXD_sugar-bd_CS"/>
</dbReference>
<feature type="transmembrane region" description="Helical" evidence="7">
    <location>
        <begin position="270"/>
        <end position="292"/>
    </location>
</feature>
<sequence length="337" mass="39305">MRRGVTIFIVVTILVLGFAVHSVWTLLGLLIATGREDAILRGELPAPNSGTISQQPQLIPKIIHQTYINESIPKHWKGPQQSCLDLHPDYEYKLWTDKKSREFIAAEYPWFLETFDGYPYPIQRADAIRYFVLHHFGGIYIDLDDGCNRSLDPLLAYPAWVRRTLPTGISNDAMGAIPRHPFFLKAIDSLTDYNRRWPLPYITVMASTGPLFLSIIWRHYNNADPLDQDRVRILFPDEYNNHPWSFFTHHLGNSWHQTDVKVIFWMAKHWLFVTFIGFAIGFSILGLLYKIFFLTNKRSNSRPSSPTSPRIRFLSPRVPFYRRISQKSFELDDRHEV</sequence>
<dbReference type="OrthoDB" id="3647at2759"/>
<keyword evidence="5 7" id="KW-1133">Transmembrane helix</keyword>
<dbReference type="GeneID" id="13293121"/>
<evidence type="ECO:0000256" key="5">
    <source>
        <dbReference type="ARBA" id="ARBA00022989"/>
    </source>
</evidence>
<dbReference type="STRING" id="985895.E5ABF2"/>
<evidence type="ECO:0000313" key="9">
    <source>
        <dbReference type="Proteomes" id="UP000002668"/>
    </source>
</evidence>
<dbReference type="Gene3D" id="3.90.550.20">
    <property type="match status" value="1"/>
</dbReference>
<dbReference type="HOGENOM" id="CLU_036369_3_0_1"/>
<dbReference type="CAZy" id="GT32">
    <property type="family name" value="Glycosyltransferase Family 32"/>
</dbReference>
<dbReference type="eggNOG" id="ENOG502QS3D">
    <property type="taxonomic scope" value="Eukaryota"/>
</dbReference>
<dbReference type="InterPro" id="IPR029044">
    <property type="entry name" value="Nucleotide-diphossugar_trans"/>
</dbReference>
<dbReference type="InParanoid" id="E5ABF2"/>
<evidence type="ECO:0000256" key="7">
    <source>
        <dbReference type="SAM" id="Phobius"/>
    </source>
</evidence>
<dbReference type="PANTHER" id="PTHR32385:SF20">
    <property type="entry name" value="MANNOSYL PHOSPHORYLINOSITOL CERAMIDE SYNTHASE CSH1-RELATED"/>
    <property type="match status" value="1"/>
</dbReference>
<evidence type="ECO:0000256" key="6">
    <source>
        <dbReference type="ARBA" id="ARBA00023136"/>
    </source>
</evidence>
<reference evidence="9" key="1">
    <citation type="journal article" date="2011" name="Nat. Commun.">
        <title>Effector diversification within compartments of the Leptosphaeria maculans genome affected by Repeat-Induced Point mutations.</title>
        <authorList>
            <person name="Rouxel T."/>
            <person name="Grandaubert J."/>
            <person name="Hane J.K."/>
            <person name="Hoede C."/>
            <person name="van de Wouw A.P."/>
            <person name="Couloux A."/>
            <person name="Dominguez V."/>
            <person name="Anthouard V."/>
            <person name="Bally P."/>
            <person name="Bourras S."/>
            <person name="Cozijnsen A.J."/>
            <person name="Ciuffetti L.M."/>
            <person name="Degrave A."/>
            <person name="Dilmaghani A."/>
            <person name="Duret L."/>
            <person name="Fudal I."/>
            <person name="Goodwin S.B."/>
            <person name="Gout L."/>
            <person name="Glaser N."/>
            <person name="Linglin J."/>
            <person name="Kema G.H.J."/>
            <person name="Lapalu N."/>
            <person name="Lawrence C.B."/>
            <person name="May K."/>
            <person name="Meyer M."/>
            <person name="Ollivier B."/>
            <person name="Poulain J."/>
            <person name="Schoch C.L."/>
            <person name="Simon A."/>
            <person name="Spatafora J.W."/>
            <person name="Stachowiak A."/>
            <person name="Turgeon B.G."/>
            <person name="Tyler B.M."/>
            <person name="Vincent D."/>
            <person name="Weissenbach J."/>
            <person name="Amselem J."/>
            <person name="Quesneville H."/>
            <person name="Oliver R.P."/>
            <person name="Wincker P."/>
            <person name="Balesdent M.-H."/>
            <person name="Howlett B.J."/>
        </authorList>
    </citation>
    <scope>NUCLEOTIDE SEQUENCE [LARGE SCALE GENOMIC DNA]</scope>
    <source>
        <strain evidence="9">JN3 / isolate v23.1.3 / race Av1-4-5-6-7-8</strain>
    </source>
</reference>
<keyword evidence="6 7" id="KW-0472">Membrane</keyword>
<dbReference type="SUPFAM" id="SSF53448">
    <property type="entry name" value="Nucleotide-diphospho-sugar transferases"/>
    <property type="match status" value="1"/>
</dbReference>
<evidence type="ECO:0000256" key="3">
    <source>
        <dbReference type="ARBA" id="ARBA00022679"/>
    </source>
</evidence>
<evidence type="ECO:0000256" key="4">
    <source>
        <dbReference type="ARBA" id="ARBA00022692"/>
    </source>
</evidence>
<dbReference type="GO" id="GO:0016020">
    <property type="term" value="C:membrane"/>
    <property type="evidence" value="ECO:0007669"/>
    <property type="project" value="UniProtKB-SubCell"/>
</dbReference>
<keyword evidence="3" id="KW-0808">Transferase</keyword>
<dbReference type="PANTHER" id="PTHR32385">
    <property type="entry name" value="MANNOSYL PHOSPHORYLINOSITOL CERAMIDE SYNTHASE"/>
    <property type="match status" value="1"/>
</dbReference>
<protein>
    <recommendedName>
        <fullName evidence="10">Mannosyl phosphorylinositol ceramide synthase SUR1</fullName>
    </recommendedName>
</protein>
<dbReference type="GO" id="GO:0000030">
    <property type="term" value="F:mannosyltransferase activity"/>
    <property type="evidence" value="ECO:0007669"/>
    <property type="project" value="TreeGrafter"/>
</dbReference>
<dbReference type="Pfam" id="PF04488">
    <property type="entry name" value="Gly_transf_sug"/>
    <property type="match status" value="1"/>
</dbReference>
<comment type="subcellular location">
    <subcellularLocation>
        <location evidence="1">Membrane</location>
        <topology evidence="1">Multi-pass membrane protein</topology>
    </subcellularLocation>
</comment>
<dbReference type="VEuPathDB" id="FungiDB:LEMA_P021230.1"/>
<keyword evidence="9" id="KW-1185">Reference proteome</keyword>
<keyword evidence="4 7" id="KW-0812">Transmembrane</keyword>
<comment type="similarity">
    <text evidence="2">Belongs to the glycosyltransferase 32 family.</text>
</comment>
<gene>
    <name evidence="8" type="ORF">LEMA_P021230.1</name>
</gene>
<organism evidence="9">
    <name type="scientific">Leptosphaeria maculans (strain JN3 / isolate v23.1.3 / race Av1-4-5-6-7-8)</name>
    <name type="common">Blackleg fungus</name>
    <name type="synonym">Phoma lingam</name>
    <dbReference type="NCBI Taxonomy" id="985895"/>
    <lineage>
        <taxon>Eukaryota</taxon>
        <taxon>Fungi</taxon>
        <taxon>Dikarya</taxon>
        <taxon>Ascomycota</taxon>
        <taxon>Pezizomycotina</taxon>
        <taxon>Dothideomycetes</taxon>
        <taxon>Pleosporomycetidae</taxon>
        <taxon>Pleosporales</taxon>
        <taxon>Pleosporineae</taxon>
        <taxon>Leptosphaeriaceae</taxon>
        <taxon>Plenodomus</taxon>
        <taxon>Plenodomus lingam/Leptosphaeria maculans species complex</taxon>
    </lineage>
</organism>
<dbReference type="FunFam" id="3.90.550.20:FF:000001">
    <property type="entry name" value="MIPC synthase subunit (SurA)"/>
    <property type="match status" value="1"/>
</dbReference>
<dbReference type="FunCoup" id="E5ABF2">
    <property type="interactions" value="29"/>
</dbReference>
<dbReference type="Proteomes" id="UP000002668">
    <property type="component" value="Genome"/>
</dbReference>
<dbReference type="InterPro" id="IPR051706">
    <property type="entry name" value="Glycosyltransferase_domain"/>
</dbReference>